<dbReference type="PANTHER" id="PTHR36536">
    <property type="entry name" value="UPF0111 PROTEIN HI_1603"/>
    <property type="match status" value="1"/>
</dbReference>
<dbReference type="Pfam" id="PF01865">
    <property type="entry name" value="PhoU_div"/>
    <property type="match status" value="1"/>
</dbReference>
<dbReference type="InterPro" id="IPR038078">
    <property type="entry name" value="PhoU-like_sf"/>
</dbReference>
<organism evidence="2">
    <name type="scientific">marine metagenome</name>
    <dbReference type="NCBI Taxonomy" id="408172"/>
    <lineage>
        <taxon>unclassified sequences</taxon>
        <taxon>metagenomes</taxon>
        <taxon>ecological metagenomes</taxon>
    </lineage>
</organism>
<reference evidence="2" key="1">
    <citation type="submission" date="2018-05" db="EMBL/GenBank/DDBJ databases">
        <authorList>
            <person name="Lanie J.A."/>
            <person name="Ng W.-L."/>
            <person name="Kazmierczak K.M."/>
            <person name="Andrzejewski T.M."/>
            <person name="Davidsen T.M."/>
            <person name="Wayne K.J."/>
            <person name="Tettelin H."/>
            <person name="Glass J.I."/>
            <person name="Rusch D."/>
            <person name="Podicherti R."/>
            <person name="Tsui H.-C.T."/>
            <person name="Winkler M.E."/>
        </authorList>
    </citation>
    <scope>NUCLEOTIDE SEQUENCE</scope>
</reference>
<name>A0A382H3Y7_9ZZZZ</name>
<evidence type="ECO:0000313" key="2">
    <source>
        <dbReference type="EMBL" id="SVB81845.1"/>
    </source>
</evidence>
<accession>A0A382H3Y7</accession>
<dbReference type="AlphaFoldDB" id="A0A382H3Y7"/>
<evidence type="ECO:0000256" key="1">
    <source>
        <dbReference type="ARBA" id="ARBA00008591"/>
    </source>
</evidence>
<evidence type="ECO:0008006" key="3">
    <source>
        <dbReference type="Google" id="ProtNLM"/>
    </source>
</evidence>
<comment type="similarity">
    <text evidence="1">Belongs to the UPF0111 family.</text>
</comment>
<dbReference type="InterPro" id="IPR002727">
    <property type="entry name" value="DUF47"/>
</dbReference>
<dbReference type="EMBL" id="UINC01058966">
    <property type="protein sequence ID" value="SVB81845.1"/>
    <property type="molecule type" value="Genomic_DNA"/>
</dbReference>
<dbReference type="PANTHER" id="PTHR36536:SF3">
    <property type="entry name" value="UPF0111 PROTEIN HI_1603"/>
    <property type="match status" value="1"/>
</dbReference>
<gene>
    <name evidence="2" type="ORF">METZ01_LOCUS234699</name>
</gene>
<protein>
    <recommendedName>
        <fullName evidence="3">Phosphate transport regulator</fullName>
    </recommendedName>
</protein>
<dbReference type="InterPro" id="IPR018445">
    <property type="entry name" value="Put_Phosphate_transp_reg"/>
</dbReference>
<dbReference type="Gene3D" id="1.20.58.220">
    <property type="entry name" value="Phosphate transport system protein phou homolog 2, domain 2"/>
    <property type="match status" value="1"/>
</dbReference>
<proteinExistence type="inferred from homology"/>
<sequence length="220" mass="24972">MKLFESRIGPSVFKSYYKHAKTVFETVERMNDCVKAACEGAEIKGLVKATSKAELKADKIKNKIRDMLRGSVRLAVDKPVFLELISRQDRIADYAENVTEILSFRELYDNAKAQSLVLKLAEAVRETVEEYRRTVERFEFLLESAFANKEKDIMYEHIGRVNYLEHKADKAESKAAAYVFTNGDDQPLAAAHMYRVIQRLDDVANAAETAANSLLPIISK</sequence>